<evidence type="ECO:0000256" key="1">
    <source>
        <dbReference type="SAM" id="Phobius"/>
    </source>
</evidence>
<sequence>MAAPPAMTPTPSTNRARPSLYRWLAGAGMLAALLAWLGGLAWFIHDAMRAPTRPPHVDGIVALTGGQGRIDESLHLLAQGDADRLLISGVDLHATLGDFLRHQARPVPLTLWTHTTLGHSATSTLGNADETAEWVRAYHIRSLVVVTAGYHIRRAMLEISRTVPDVRLYGYPIRSPALRHLLHPATMRLMVTEYDKWLLACLNVARLTRPLHGLINHADTRPGAPPVMG</sequence>
<gene>
    <name evidence="3" type="ORF">CFR80_02185</name>
</gene>
<dbReference type="CDD" id="cd06259">
    <property type="entry name" value="YdcF-like"/>
    <property type="match status" value="1"/>
</dbReference>
<proteinExistence type="predicted"/>
<dbReference type="OrthoDB" id="9812311at2"/>
<evidence type="ECO:0000313" key="4">
    <source>
        <dbReference type="Proteomes" id="UP000247417"/>
    </source>
</evidence>
<dbReference type="AlphaFoldDB" id="A0A318R0E3"/>
<feature type="domain" description="DUF218" evidence="2">
    <location>
        <begin position="58"/>
        <end position="165"/>
    </location>
</feature>
<evidence type="ECO:0000259" key="2">
    <source>
        <dbReference type="Pfam" id="PF02698"/>
    </source>
</evidence>
<dbReference type="EMBL" id="NKTX01000002">
    <property type="protein sequence ID" value="PYD83191.1"/>
    <property type="molecule type" value="Genomic_DNA"/>
</dbReference>
<evidence type="ECO:0000313" key="3">
    <source>
        <dbReference type="EMBL" id="PYD83191.1"/>
    </source>
</evidence>
<dbReference type="Proteomes" id="UP000247417">
    <property type="component" value="Unassembled WGS sequence"/>
</dbReference>
<keyword evidence="1" id="KW-0812">Transmembrane</keyword>
<keyword evidence="1" id="KW-1133">Transmembrane helix</keyword>
<dbReference type="STRING" id="940286.GCA_000227565_03884"/>
<dbReference type="Pfam" id="PF02698">
    <property type="entry name" value="DUF218"/>
    <property type="match status" value="1"/>
</dbReference>
<dbReference type="InterPro" id="IPR003848">
    <property type="entry name" value="DUF218"/>
</dbReference>
<dbReference type="RefSeq" id="WP_010512841.1">
    <property type="nucleotide sequence ID" value="NZ_NKTX01000002.1"/>
</dbReference>
<comment type="caution">
    <text evidence="3">The sequence shown here is derived from an EMBL/GenBank/DDBJ whole genome shotgun (WGS) entry which is preliminary data.</text>
</comment>
<accession>A0A318R0E3</accession>
<protein>
    <recommendedName>
        <fullName evidence="2">DUF218 domain-containing protein</fullName>
    </recommendedName>
</protein>
<keyword evidence="1" id="KW-0472">Membrane</keyword>
<feature type="transmembrane region" description="Helical" evidence="1">
    <location>
        <begin position="20"/>
        <end position="44"/>
    </location>
</feature>
<reference evidence="3 4" key="1">
    <citation type="submission" date="2017-07" db="EMBL/GenBank/DDBJ databases">
        <title>A draft genome sequence of Komagataeibacter oboediens LMG 18849.</title>
        <authorList>
            <person name="Skraban J."/>
            <person name="Cleenwerck I."/>
            <person name="Vandamme P."/>
            <person name="Trcek J."/>
        </authorList>
    </citation>
    <scope>NUCLEOTIDE SEQUENCE [LARGE SCALE GENOMIC DNA]</scope>
    <source>
        <strain evidence="3 4">LMG 18849</strain>
    </source>
</reference>
<name>A0A318R0E3_9PROT</name>
<organism evidence="3 4">
    <name type="scientific">Komagataeibacter oboediens</name>
    <dbReference type="NCBI Taxonomy" id="65958"/>
    <lineage>
        <taxon>Bacteria</taxon>
        <taxon>Pseudomonadati</taxon>
        <taxon>Pseudomonadota</taxon>
        <taxon>Alphaproteobacteria</taxon>
        <taxon>Acetobacterales</taxon>
        <taxon>Acetobacteraceae</taxon>
        <taxon>Komagataeibacter</taxon>
    </lineage>
</organism>